<dbReference type="EMBL" id="CP119961">
    <property type="protein sequence ID" value="WFD39749.1"/>
    <property type="molecule type" value="Genomic_DNA"/>
</dbReference>
<dbReference type="InterPro" id="IPR015424">
    <property type="entry name" value="PyrdxlP-dep_Trfase"/>
</dbReference>
<dbReference type="PANTHER" id="PTHR11999:SF70">
    <property type="entry name" value="MIP05841P"/>
    <property type="match status" value="1"/>
</dbReference>
<name>A0AAF0JBB8_9BASI</name>
<dbReference type="AlphaFoldDB" id="A0AAF0JBB8"/>
<comment type="cofactor">
    <cofactor evidence="1 6 7">
        <name>pyridoxal 5'-phosphate</name>
        <dbReference type="ChEBI" id="CHEBI:597326"/>
    </cofactor>
</comment>
<dbReference type="GO" id="GO:0016831">
    <property type="term" value="F:carboxy-lyase activity"/>
    <property type="evidence" value="ECO:0007669"/>
    <property type="project" value="UniProtKB-KW"/>
</dbReference>
<evidence type="ECO:0000256" key="1">
    <source>
        <dbReference type="ARBA" id="ARBA00001933"/>
    </source>
</evidence>
<evidence type="ECO:0000256" key="5">
    <source>
        <dbReference type="ARBA" id="ARBA00023239"/>
    </source>
</evidence>
<evidence type="ECO:0000256" key="6">
    <source>
        <dbReference type="PIRSR" id="PIRSR602129-50"/>
    </source>
</evidence>
<evidence type="ECO:0000256" key="8">
    <source>
        <dbReference type="SAM" id="MobiDB-lite"/>
    </source>
</evidence>
<reference evidence="9" key="1">
    <citation type="submission" date="2023-03" db="EMBL/GenBank/DDBJ databases">
        <title>Mating type loci evolution in Malassezia.</title>
        <authorList>
            <person name="Coelho M.A."/>
        </authorList>
    </citation>
    <scope>NUCLEOTIDE SEQUENCE</scope>
    <source>
        <strain evidence="9">CBS 9431</strain>
    </source>
</reference>
<evidence type="ECO:0000313" key="10">
    <source>
        <dbReference type="Proteomes" id="UP001217754"/>
    </source>
</evidence>
<dbReference type="InterPro" id="IPR010977">
    <property type="entry name" value="Aromatic_deC"/>
</dbReference>
<dbReference type="Proteomes" id="UP001217754">
    <property type="component" value="Chromosome 4"/>
</dbReference>
<gene>
    <name evidence="9" type="ORF">MJAP1_002730</name>
</gene>
<keyword evidence="10" id="KW-1185">Reference proteome</keyword>
<dbReference type="PANTHER" id="PTHR11999">
    <property type="entry name" value="GROUP II PYRIDOXAL-5-PHOSPHATE DECARBOXYLASE"/>
    <property type="match status" value="1"/>
</dbReference>
<evidence type="ECO:0000313" key="9">
    <source>
        <dbReference type="EMBL" id="WFD39749.1"/>
    </source>
</evidence>
<evidence type="ECO:0008006" key="11">
    <source>
        <dbReference type="Google" id="ProtNLM"/>
    </source>
</evidence>
<dbReference type="Pfam" id="PF00282">
    <property type="entry name" value="Pyridoxal_deC"/>
    <property type="match status" value="1"/>
</dbReference>
<dbReference type="InterPro" id="IPR015421">
    <property type="entry name" value="PyrdxlP-dep_Trfase_major"/>
</dbReference>
<dbReference type="Gene3D" id="3.40.640.10">
    <property type="entry name" value="Type I PLP-dependent aspartate aminotransferase-like (Major domain)"/>
    <property type="match status" value="1"/>
</dbReference>
<feature type="region of interest" description="Disordered" evidence="8">
    <location>
        <begin position="60"/>
        <end position="94"/>
    </location>
</feature>
<dbReference type="InterPro" id="IPR015422">
    <property type="entry name" value="PyrdxlP-dep_Trfase_small"/>
</dbReference>
<keyword evidence="3" id="KW-0210">Decarboxylase</keyword>
<dbReference type="InterPro" id="IPR002129">
    <property type="entry name" value="PyrdxlP-dep_de-COase"/>
</dbReference>
<feature type="compositionally biased region" description="Polar residues" evidence="8">
    <location>
        <begin position="65"/>
        <end position="75"/>
    </location>
</feature>
<keyword evidence="4 6" id="KW-0663">Pyridoxal phosphate</keyword>
<dbReference type="Gene3D" id="3.90.1150.10">
    <property type="entry name" value="Aspartate Aminotransferase, domain 1"/>
    <property type="match status" value="1"/>
</dbReference>
<evidence type="ECO:0000256" key="2">
    <source>
        <dbReference type="ARBA" id="ARBA00009533"/>
    </source>
</evidence>
<dbReference type="SUPFAM" id="SSF53383">
    <property type="entry name" value="PLP-dependent transferases"/>
    <property type="match status" value="1"/>
</dbReference>
<proteinExistence type="inferred from homology"/>
<dbReference type="GO" id="GO:0019752">
    <property type="term" value="P:carboxylic acid metabolic process"/>
    <property type="evidence" value="ECO:0007669"/>
    <property type="project" value="InterPro"/>
</dbReference>
<dbReference type="GeneID" id="85226381"/>
<sequence length="543" mass="58015">MSYAPYGMAYAGPMTPMTTPPMQYPPTMQNYPYPYVPQPMPMQMMPMAYPPNAWSYNTPRKRSTPDFNMSQASSHARTDADGAESAQSSPPRPHVLHEAVELAEAWLRSLPERPVGVPIARDEMRGRLDTTLPDQGADPATVLRRLAAEMEPGLVAMGGPRYFGFVTGGTLPVALAADWLTSTYDQNAAVSVMSPASAAVDNIAGEWVLQLLGLPSGASVAFVTGGQMANFSCLAAARHALLAGEGWDVEADGLAGAPVPTVLIGERAHATVVQALRLLGFGSQRARRITSDDQGRMRPEALEAALAEIQGPVLVCAQAGEVNTGSIDPLPAITDLVRARDRAWLHVDGAFGLWAAASPAHRNLVAGIERADSWAIDGHKWLNVPYDCGIAVVRNPADTMAAMTASASYLSVDARDPSAVTPEASRRARALPVYAVLRTLGRRGMADLVDRCCALARMAANELAECPQVQVLNEVVLNQVLFRVHGAETTAVLERVQRSGICWVGSTLWSDQPAVRFSVSNWSTTPEDIRCSVAAIIAAITGQ</sequence>
<organism evidence="9 10">
    <name type="scientific">Malassezia japonica</name>
    <dbReference type="NCBI Taxonomy" id="223818"/>
    <lineage>
        <taxon>Eukaryota</taxon>
        <taxon>Fungi</taxon>
        <taxon>Dikarya</taxon>
        <taxon>Basidiomycota</taxon>
        <taxon>Ustilaginomycotina</taxon>
        <taxon>Malasseziomycetes</taxon>
        <taxon>Malasseziales</taxon>
        <taxon>Malasseziaceae</taxon>
        <taxon>Malassezia</taxon>
    </lineage>
</organism>
<evidence type="ECO:0000256" key="4">
    <source>
        <dbReference type="ARBA" id="ARBA00022898"/>
    </source>
</evidence>
<feature type="modified residue" description="N6-(pyridoxal phosphate)lysine" evidence="6">
    <location>
        <position position="380"/>
    </location>
</feature>
<evidence type="ECO:0000256" key="3">
    <source>
        <dbReference type="ARBA" id="ARBA00022793"/>
    </source>
</evidence>
<evidence type="ECO:0000256" key="7">
    <source>
        <dbReference type="RuleBase" id="RU000382"/>
    </source>
</evidence>
<accession>A0AAF0JBB8</accession>
<dbReference type="RefSeq" id="XP_060122646.1">
    <property type="nucleotide sequence ID" value="XM_060266663.1"/>
</dbReference>
<dbReference type="GO" id="GO:0030170">
    <property type="term" value="F:pyridoxal phosphate binding"/>
    <property type="evidence" value="ECO:0007669"/>
    <property type="project" value="InterPro"/>
</dbReference>
<comment type="similarity">
    <text evidence="2 7">Belongs to the group II decarboxylase family.</text>
</comment>
<protein>
    <recommendedName>
        <fullName evidence="11">Aspartate aminotransferase family protein</fullName>
    </recommendedName>
</protein>
<keyword evidence="5 7" id="KW-0456">Lyase</keyword>